<proteinExistence type="predicted"/>
<evidence type="ECO:0000313" key="2">
    <source>
        <dbReference type="Proteomes" id="UP000784294"/>
    </source>
</evidence>
<comment type="caution">
    <text evidence="1">The sequence shown here is derived from an EMBL/GenBank/DDBJ whole genome shotgun (WGS) entry which is preliminary data.</text>
</comment>
<reference evidence="1" key="1">
    <citation type="submission" date="2018-11" db="EMBL/GenBank/DDBJ databases">
        <authorList>
            <consortium name="Pathogen Informatics"/>
        </authorList>
    </citation>
    <scope>NUCLEOTIDE SEQUENCE</scope>
</reference>
<organism evidence="1 2">
    <name type="scientific">Protopolystoma xenopodis</name>
    <dbReference type="NCBI Taxonomy" id="117903"/>
    <lineage>
        <taxon>Eukaryota</taxon>
        <taxon>Metazoa</taxon>
        <taxon>Spiralia</taxon>
        <taxon>Lophotrochozoa</taxon>
        <taxon>Platyhelminthes</taxon>
        <taxon>Monogenea</taxon>
        <taxon>Polyopisthocotylea</taxon>
        <taxon>Polystomatidea</taxon>
        <taxon>Polystomatidae</taxon>
        <taxon>Protopolystoma</taxon>
    </lineage>
</organism>
<dbReference type="Proteomes" id="UP000784294">
    <property type="component" value="Unassembled WGS sequence"/>
</dbReference>
<protein>
    <submittedName>
        <fullName evidence="1">Uncharacterized protein</fullName>
    </submittedName>
</protein>
<sequence length="182" mass="20246">MQIDLIGRAIIAAPIDPLEGRKRFCGRLRVSDLMTAKLAIPQKLRPEAGSDSCPSVRVLAPNDKFRCCCCQASGIKPCLGNSKLSGIGESWSICGGQSVKQRSRFSEAIPLVVVNDELYCSSSRRLLGKRDYLGNNVTMNFPVKPIDSWSRGIRRRLLVEPTFEYLYYLFVTQIDLCSVLPS</sequence>
<name>A0A3S5BD88_9PLAT</name>
<keyword evidence="2" id="KW-1185">Reference proteome</keyword>
<evidence type="ECO:0000313" key="1">
    <source>
        <dbReference type="EMBL" id="VEL43542.1"/>
    </source>
</evidence>
<dbReference type="AlphaFoldDB" id="A0A3S5BD88"/>
<dbReference type="EMBL" id="CAAALY010282467">
    <property type="protein sequence ID" value="VEL43542.1"/>
    <property type="molecule type" value="Genomic_DNA"/>
</dbReference>
<accession>A0A3S5BD88</accession>
<gene>
    <name evidence="1" type="ORF">PXEA_LOCUS36982</name>
</gene>